<sequence>MTGIAAMIGIAAGDLATGVWYGLIGVAVWAIPFAIAYLLYRRWRGEGPESRRDAD</sequence>
<keyword evidence="3" id="KW-1185">Reference proteome</keyword>
<comment type="caution">
    <text evidence="2">The sequence shown here is derived from an EMBL/GenBank/DDBJ whole genome shotgun (WGS) entry which is preliminary data.</text>
</comment>
<feature type="transmembrane region" description="Helical" evidence="1">
    <location>
        <begin position="20"/>
        <end position="40"/>
    </location>
</feature>
<accession>A0A8T4GBT6</accession>
<keyword evidence="1" id="KW-0812">Transmembrane</keyword>
<evidence type="ECO:0000313" key="2">
    <source>
        <dbReference type="EMBL" id="MBP1921100.1"/>
    </source>
</evidence>
<protein>
    <submittedName>
        <fullName evidence="2">Uncharacterized protein</fullName>
    </submittedName>
</protein>
<reference evidence="2" key="1">
    <citation type="submission" date="2021-03" db="EMBL/GenBank/DDBJ databases">
        <title>Genomic Encyclopedia of Type Strains, Phase IV (KMG-IV): sequencing the most valuable type-strain genomes for metagenomic binning, comparative biology and taxonomic classification.</title>
        <authorList>
            <person name="Goeker M."/>
        </authorList>
    </citation>
    <scope>NUCLEOTIDE SEQUENCE</scope>
    <source>
        <strain evidence="2">DSM 23564</strain>
    </source>
</reference>
<evidence type="ECO:0000313" key="3">
    <source>
        <dbReference type="Proteomes" id="UP000823588"/>
    </source>
</evidence>
<dbReference type="RefSeq" id="WP_209482653.1">
    <property type="nucleotide sequence ID" value="NZ_JAGGKQ010000001.1"/>
</dbReference>
<gene>
    <name evidence="2" type="ORF">J2751_000083</name>
</gene>
<name>A0A8T4GBT6_9EURY</name>
<dbReference type="Proteomes" id="UP000823588">
    <property type="component" value="Unassembled WGS sequence"/>
</dbReference>
<organism evidence="2 3">
    <name type="scientific">Halorubrum alkaliphilum</name>
    <dbReference type="NCBI Taxonomy" id="261290"/>
    <lineage>
        <taxon>Archaea</taxon>
        <taxon>Methanobacteriati</taxon>
        <taxon>Methanobacteriota</taxon>
        <taxon>Stenosarchaea group</taxon>
        <taxon>Halobacteria</taxon>
        <taxon>Halobacteriales</taxon>
        <taxon>Haloferacaceae</taxon>
        <taxon>Halorubrum</taxon>
    </lineage>
</organism>
<dbReference type="OrthoDB" id="319655at2157"/>
<keyword evidence="1" id="KW-1133">Transmembrane helix</keyword>
<dbReference type="AlphaFoldDB" id="A0A8T4GBT6"/>
<evidence type="ECO:0000256" key="1">
    <source>
        <dbReference type="SAM" id="Phobius"/>
    </source>
</evidence>
<dbReference type="EMBL" id="JAGGKQ010000001">
    <property type="protein sequence ID" value="MBP1921100.1"/>
    <property type="molecule type" value="Genomic_DNA"/>
</dbReference>
<keyword evidence="1" id="KW-0472">Membrane</keyword>
<proteinExistence type="predicted"/>